<evidence type="ECO:0000313" key="2">
    <source>
        <dbReference type="Proteomes" id="UP000059847"/>
    </source>
</evidence>
<dbReference type="AlphaFoldDB" id="A0A0M5MPZ8"/>
<sequence length="66" mass="7321">MSMKLYSIKNKALVPNGAYFQMPLTKTAGDIYPLLVLITSEQTAANTPFLRLTSSMRQAYYSASLV</sequence>
<dbReference type="KEGG" id="pur:AOC03_07330"/>
<accession>A0A0M5MPZ8</accession>
<reference evidence="1 2" key="1">
    <citation type="submission" date="2015-09" db="EMBL/GenBank/DDBJ databases">
        <title>Complete genome of Psychrobacter urativorans R10.10B.</title>
        <authorList>
            <person name="See-Too W.S."/>
            <person name="Chan K.G."/>
        </authorList>
    </citation>
    <scope>NUCLEOTIDE SEQUENCE [LARGE SCALE GENOMIC DNA]</scope>
    <source>
        <strain evidence="1 2">R10.10B</strain>
    </source>
</reference>
<name>A0A0M5MPZ8_9GAMM</name>
<proteinExistence type="predicted"/>
<dbReference type="Proteomes" id="UP000059847">
    <property type="component" value="Chromosome"/>
</dbReference>
<dbReference type="RefSeq" id="WP_062534666.1">
    <property type="nucleotide sequence ID" value="NZ_CP012678.1"/>
</dbReference>
<protein>
    <submittedName>
        <fullName evidence="1">Uncharacterized protein</fullName>
    </submittedName>
</protein>
<gene>
    <name evidence="1" type="ORF">AOC03_07330</name>
</gene>
<organism evidence="1 2">
    <name type="scientific">Psychrobacter urativorans</name>
    <dbReference type="NCBI Taxonomy" id="45610"/>
    <lineage>
        <taxon>Bacteria</taxon>
        <taxon>Pseudomonadati</taxon>
        <taxon>Pseudomonadota</taxon>
        <taxon>Gammaproteobacteria</taxon>
        <taxon>Moraxellales</taxon>
        <taxon>Moraxellaceae</taxon>
        <taxon>Psychrobacter</taxon>
    </lineage>
</organism>
<evidence type="ECO:0000313" key="1">
    <source>
        <dbReference type="EMBL" id="ALF59875.1"/>
    </source>
</evidence>
<keyword evidence="2" id="KW-1185">Reference proteome</keyword>
<dbReference type="EMBL" id="CP012678">
    <property type="protein sequence ID" value="ALF59875.1"/>
    <property type="molecule type" value="Genomic_DNA"/>
</dbReference>